<protein>
    <recommendedName>
        <fullName evidence="4">DUF2231 domain-containing protein</fullName>
    </recommendedName>
</protein>
<dbReference type="RefSeq" id="WP_135531334.1">
    <property type="nucleotide sequence ID" value="NZ_SRKZ01000004.1"/>
</dbReference>
<keyword evidence="1" id="KW-1133">Transmembrane helix</keyword>
<dbReference type="AlphaFoldDB" id="A0A4Z0MJW9"/>
<reference evidence="2 3" key="1">
    <citation type="submission" date="2019-04" db="EMBL/GenBank/DDBJ databases">
        <authorList>
            <person name="Feng G."/>
            <person name="Zhang J."/>
            <person name="Zhu H."/>
        </authorList>
    </citation>
    <scope>NUCLEOTIDE SEQUENCE [LARGE SCALE GENOMIC DNA]</scope>
    <source>
        <strain evidence="2 3">JCM 19491</strain>
    </source>
</reference>
<name>A0A4Z0MJW9_9BACT</name>
<accession>A0A4Z0MJW9</accession>
<feature type="transmembrane region" description="Helical" evidence="1">
    <location>
        <begin position="12"/>
        <end position="30"/>
    </location>
</feature>
<proteinExistence type="predicted"/>
<comment type="caution">
    <text evidence="2">The sequence shown here is derived from an EMBL/GenBank/DDBJ whole genome shotgun (WGS) entry which is preliminary data.</text>
</comment>
<evidence type="ECO:0000313" key="3">
    <source>
        <dbReference type="Proteomes" id="UP000298284"/>
    </source>
</evidence>
<evidence type="ECO:0008006" key="4">
    <source>
        <dbReference type="Google" id="ProtNLM"/>
    </source>
</evidence>
<dbReference type="EMBL" id="SRKZ01000004">
    <property type="protein sequence ID" value="TGD79588.1"/>
    <property type="molecule type" value="Genomic_DNA"/>
</dbReference>
<feature type="transmembrane region" description="Helical" evidence="1">
    <location>
        <begin position="115"/>
        <end position="135"/>
    </location>
</feature>
<gene>
    <name evidence="2" type="ORF">EU557_15315</name>
</gene>
<feature type="transmembrane region" description="Helical" evidence="1">
    <location>
        <begin position="85"/>
        <end position="103"/>
    </location>
</feature>
<keyword evidence="3" id="KW-1185">Reference proteome</keyword>
<keyword evidence="1" id="KW-0472">Membrane</keyword>
<dbReference type="OrthoDB" id="853672at2"/>
<keyword evidence="1" id="KW-0812">Transmembrane</keyword>
<dbReference type="Proteomes" id="UP000298284">
    <property type="component" value="Unassembled WGS sequence"/>
</dbReference>
<feature type="transmembrane region" description="Helical" evidence="1">
    <location>
        <begin position="37"/>
        <end position="56"/>
    </location>
</feature>
<sequence length="152" mass="15975">MNEAHLHLLLNHLPILGSLFGLIALAVGIFRADTGVVRTGLVTLLAAAVLCLPVQLTGEGAEEVLHGLPDVSKTLINAHEEAAELAFWVLELTGALAMLALLLPQRAQLMNRLTLAGAVSSFALLAWAGSLGGQIRHPEARAGFVSSAEYKP</sequence>
<evidence type="ECO:0000313" key="2">
    <source>
        <dbReference type="EMBL" id="TGD79588.1"/>
    </source>
</evidence>
<organism evidence="2 3">
    <name type="scientific">Hymenobacter wooponensis</name>
    <dbReference type="NCBI Taxonomy" id="1525360"/>
    <lineage>
        <taxon>Bacteria</taxon>
        <taxon>Pseudomonadati</taxon>
        <taxon>Bacteroidota</taxon>
        <taxon>Cytophagia</taxon>
        <taxon>Cytophagales</taxon>
        <taxon>Hymenobacteraceae</taxon>
        <taxon>Hymenobacter</taxon>
    </lineage>
</organism>
<evidence type="ECO:0000256" key="1">
    <source>
        <dbReference type="SAM" id="Phobius"/>
    </source>
</evidence>